<dbReference type="InterPro" id="IPR036108">
    <property type="entry name" value="4pyrrol_syn_uPrphyn_synt_sf"/>
</dbReference>
<evidence type="ECO:0000313" key="11">
    <source>
        <dbReference type="EMBL" id="RKQ20157.1"/>
    </source>
</evidence>
<dbReference type="OrthoDB" id="9815856at2"/>
<dbReference type="CDD" id="cd06578">
    <property type="entry name" value="HemD"/>
    <property type="match status" value="1"/>
</dbReference>
<evidence type="ECO:0000256" key="6">
    <source>
        <dbReference type="ARBA" id="ARBA00037589"/>
    </source>
</evidence>
<comment type="similarity">
    <text evidence="2 9">Belongs to the uroporphyrinogen-III synthase family.</text>
</comment>
<evidence type="ECO:0000256" key="9">
    <source>
        <dbReference type="RuleBase" id="RU366031"/>
    </source>
</evidence>
<comment type="catalytic activity">
    <reaction evidence="8 9">
        <text>hydroxymethylbilane = uroporphyrinogen III + H2O</text>
        <dbReference type="Rhea" id="RHEA:18965"/>
        <dbReference type="ChEBI" id="CHEBI:15377"/>
        <dbReference type="ChEBI" id="CHEBI:57308"/>
        <dbReference type="ChEBI" id="CHEBI:57845"/>
        <dbReference type="EC" id="4.2.1.75"/>
    </reaction>
</comment>
<reference evidence="11 12" key="1">
    <citation type="journal article" date="2016" name="Antonie Van Leeuwenhoek">
        <title>Lysinibacillus endophyticus sp. nov., an indole-3-acetic acid producing endophytic bacterium isolated from corn root (Zea mays cv. Xinken-5).</title>
        <authorList>
            <person name="Yu J."/>
            <person name="Guan X."/>
            <person name="Liu C."/>
            <person name="Xiang W."/>
            <person name="Yu Z."/>
            <person name="Liu X."/>
            <person name="Wang G."/>
        </authorList>
    </citation>
    <scope>NUCLEOTIDE SEQUENCE [LARGE SCALE GENOMIC DNA]</scope>
    <source>
        <strain evidence="11 12">DSM 100506</strain>
    </source>
</reference>
<sequence>MHNFPLRGITVVVTGTKITTSILSKVHSLGGEALAYPLIDTKEIIEPYDHIQIQMARNLDWLIFTSQNAVKVFIDKLRRNSVKPTEFKGKIAAVGKKTAELLEYHGFQVNFMPSVYSADVFVKEFPDIAGNNPRCLFVRGKKAKDTLKKGLPFRIKEWNVYETVENLATVDPLMHLIQTVERPIIIFASPSAVDVYAQHIAPFTKDQNVKYAAIGHITEAALHRNGLDVTYKPKTYTMESVIEEIVKKEDANQ</sequence>
<evidence type="ECO:0000256" key="5">
    <source>
        <dbReference type="ARBA" id="ARBA00023244"/>
    </source>
</evidence>
<dbReference type="GO" id="GO:0006782">
    <property type="term" value="P:protoporphyrinogen IX biosynthetic process"/>
    <property type="evidence" value="ECO:0007669"/>
    <property type="project" value="UniProtKB-UniRule"/>
</dbReference>
<dbReference type="InterPro" id="IPR039793">
    <property type="entry name" value="UROS/Hem4"/>
</dbReference>
<evidence type="ECO:0000256" key="3">
    <source>
        <dbReference type="ARBA" id="ARBA00013109"/>
    </source>
</evidence>
<name>A0A494ZBG7_9BACL</name>
<dbReference type="InterPro" id="IPR003754">
    <property type="entry name" value="4pyrrol_synth_uPrphyn_synth"/>
</dbReference>
<dbReference type="Pfam" id="PF02602">
    <property type="entry name" value="HEM4"/>
    <property type="match status" value="1"/>
</dbReference>
<dbReference type="GO" id="GO:0004852">
    <property type="term" value="F:uroporphyrinogen-III synthase activity"/>
    <property type="evidence" value="ECO:0007669"/>
    <property type="project" value="UniProtKB-UniRule"/>
</dbReference>
<comment type="function">
    <text evidence="6 9">Catalyzes cyclization of the linear tetrapyrrole, hydroxymethylbilane, to the macrocyclic uroporphyrinogen III.</text>
</comment>
<evidence type="ECO:0000256" key="8">
    <source>
        <dbReference type="ARBA" id="ARBA00048617"/>
    </source>
</evidence>
<dbReference type="EMBL" id="RBZN01000001">
    <property type="protein sequence ID" value="RKQ20157.1"/>
    <property type="molecule type" value="Genomic_DNA"/>
</dbReference>
<dbReference type="SUPFAM" id="SSF69618">
    <property type="entry name" value="HemD-like"/>
    <property type="match status" value="1"/>
</dbReference>
<proteinExistence type="inferred from homology"/>
<accession>A0A494ZBG7</accession>
<dbReference type="Proteomes" id="UP000272238">
    <property type="component" value="Unassembled WGS sequence"/>
</dbReference>
<comment type="caution">
    <text evidence="11">The sequence shown here is derived from an EMBL/GenBank/DDBJ whole genome shotgun (WGS) entry which is preliminary data.</text>
</comment>
<dbReference type="PANTHER" id="PTHR38042">
    <property type="entry name" value="UROPORPHYRINOGEN-III SYNTHASE, CHLOROPLASTIC"/>
    <property type="match status" value="1"/>
</dbReference>
<gene>
    <name evidence="11" type="ORF">D8M03_00975</name>
</gene>
<dbReference type="RefSeq" id="WP_121212809.1">
    <property type="nucleotide sequence ID" value="NZ_RBZN01000001.1"/>
</dbReference>
<keyword evidence="4 9" id="KW-0456">Lyase</keyword>
<evidence type="ECO:0000256" key="2">
    <source>
        <dbReference type="ARBA" id="ARBA00008133"/>
    </source>
</evidence>
<evidence type="ECO:0000256" key="4">
    <source>
        <dbReference type="ARBA" id="ARBA00023239"/>
    </source>
</evidence>
<dbReference type="EC" id="4.2.1.75" evidence="3 9"/>
<keyword evidence="5 9" id="KW-0627">Porphyrin biosynthesis</keyword>
<evidence type="ECO:0000259" key="10">
    <source>
        <dbReference type="Pfam" id="PF02602"/>
    </source>
</evidence>
<protein>
    <recommendedName>
        <fullName evidence="7 9">Uroporphyrinogen-III synthase</fullName>
        <ecNumber evidence="3 9">4.2.1.75</ecNumber>
    </recommendedName>
</protein>
<keyword evidence="12" id="KW-1185">Reference proteome</keyword>
<evidence type="ECO:0000256" key="7">
    <source>
        <dbReference type="ARBA" id="ARBA00040167"/>
    </source>
</evidence>
<dbReference type="UniPathway" id="UPA00251">
    <property type="reaction ID" value="UER00320"/>
</dbReference>
<comment type="pathway">
    <text evidence="1 9">Porphyrin-containing compound metabolism; protoporphyrin-IX biosynthesis; coproporphyrinogen-III from 5-aminolevulinate: step 3/4.</text>
</comment>
<dbReference type="PANTHER" id="PTHR38042:SF1">
    <property type="entry name" value="UROPORPHYRINOGEN-III SYNTHASE, CHLOROPLASTIC"/>
    <property type="match status" value="1"/>
</dbReference>
<evidence type="ECO:0000256" key="1">
    <source>
        <dbReference type="ARBA" id="ARBA00004772"/>
    </source>
</evidence>
<dbReference type="Gene3D" id="3.40.50.10090">
    <property type="match status" value="2"/>
</dbReference>
<organism evidence="11 12">
    <name type="scientific">Ureibacillus endophyticus</name>
    <dbReference type="NCBI Taxonomy" id="1978490"/>
    <lineage>
        <taxon>Bacteria</taxon>
        <taxon>Bacillati</taxon>
        <taxon>Bacillota</taxon>
        <taxon>Bacilli</taxon>
        <taxon>Bacillales</taxon>
        <taxon>Caryophanaceae</taxon>
        <taxon>Ureibacillus</taxon>
    </lineage>
</organism>
<dbReference type="AlphaFoldDB" id="A0A494ZBG7"/>
<feature type="domain" description="Tetrapyrrole biosynthesis uroporphyrinogen III synthase" evidence="10">
    <location>
        <begin position="25"/>
        <end position="243"/>
    </location>
</feature>
<evidence type="ECO:0000313" key="12">
    <source>
        <dbReference type="Proteomes" id="UP000272238"/>
    </source>
</evidence>
<dbReference type="GO" id="GO:0006780">
    <property type="term" value="P:uroporphyrinogen III biosynthetic process"/>
    <property type="evidence" value="ECO:0007669"/>
    <property type="project" value="UniProtKB-UniRule"/>
</dbReference>